<dbReference type="UniPathway" id="UPA00666"/>
<evidence type="ECO:0000256" key="4">
    <source>
        <dbReference type="ARBA" id="ARBA00022679"/>
    </source>
</evidence>
<feature type="transmembrane region" description="Helical" evidence="9">
    <location>
        <begin position="55"/>
        <end position="72"/>
    </location>
</feature>
<feature type="transmembrane region" description="Helical" evidence="9">
    <location>
        <begin position="111"/>
        <end position="131"/>
    </location>
</feature>
<dbReference type="Proteomes" id="UP000199119">
    <property type="component" value="Unassembled WGS sequence"/>
</dbReference>
<feature type="transmembrane region" description="Helical" evidence="9">
    <location>
        <begin position="216"/>
        <end position="233"/>
    </location>
</feature>
<comment type="subcellular location">
    <subcellularLocation>
        <location evidence="1 9">Cell membrane</location>
        <topology evidence="1 9">Multi-pass membrane protein</topology>
    </subcellularLocation>
</comment>
<dbReference type="EC" id="2.3.1.269" evidence="9"/>
<comment type="similarity">
    <text evidence="2 9">Belongs to the CN hydrolase family. Apolipoprotein N-acyltransferase subfamily.</text>
</comment>
<dbReference type="HAMAP" id="MF_01148">
    <property type="entry name" value="Lnt"/>
    <property type="match status" value="1"/>
</dbReference>
<dbReference type="PROSITE" id="PS50263">
    <property type="entry name" value="CN_HYDROLASE"/>
    <property type="match status" value="1"/>
</dbReference>
<dbReference type="PANTHER" id="PTHR38686">
    <property type="entry name" value="APOLIPOPROTEIN N-ACYLTRANSFERASE"/>
    <property type="match status" value="1"/>
</dbReference>
<comment type="pathway">
    <text evidence="9">Protein modification; lipoprotein biosynthesis (N-acyl transfer).</text>
</comment>
<sequence length="540" mass="57663">MGAAAAPLHGEAVPPAPSAPPGPLWRRALPWLLAALAGLAQAGSIAWPWGGQPLWWLQILSLAVLGRLLLAARTPRRAAALGWLFATAWLAATFWWLFISMHTYGGLAAPLAVLAVLGLAAFLGSYYAVVAGCFRRVAPANRALSAIVFAAFWLLAELARGVWWTGFPWGAGGYAHVEGPLAVLARSVGVYGVGFVAAAAAMGLALLRRADARRRGVWALATASVLVWAALSAQRHCAVEQCAPGAAPHPGLSLALLQGNIPQDEKFQPGSGVPLALRWYAGQLKSATASLVVAPETAIPLLPQQLMPGYLESLADHFTAGRQAALIGIPLGNADLGYTNSVLGFAPGQAAPYRYDKHHLVPFGEFIPPFFRWFTEMMNIPLGDFNRGALGQPSFDWQGERIAPNICYEDLFGEELGTRFADAATAPTIMVNLSNIGWFGDSVAIDQHLAISRMRALEFERPMVRATNTGATAVIDHRGIVTAELAPHTRGVLLAEVEGRSGAVTPFAWWVSRWGLWPLWALGLAVAGAAWSAARRRRRG</sequence>
<organism evidence="11 12">
    <name type="scientific">Paracidovorax wautersii</name>
    <dbReference type="NCBI Taxonomy" id="1177982"/>
    <lineage>
        <taxon>Bacteria</taxon>
        <taxon>Pseudomonadati</taxon>
        <taxon>Pseudomonadota</taxon>
        <taxon>Betaproteobacteria</taxon>
        <taxon>Burkholderiales</taxon>
        <taxon>Comamonadaceae</taxon>
        <taxon>Paracidovorax</taxon>
    </lineage>
</organism>
<evidence type="ECO:0000256" key="5">
    <source>
        <dbReference type="ARBA" id="ARBA00022692"/>
    </source>
</evidence>
<comment type="catalytic activity">
    <reaction evidence="9">
        <text>N-terminal S-1,2-diacyl-sn-glyceryl-L-cysteinyl-[lipoprotein] + a glycerophospholipid = N-acyl-S-1,2-diacyl-sn-glyceryl-L-cysteinyl-[lipoprotein] + a 2-acyl-sn-glycero-3-phospholipid + H(+)</text>
        <dbReference type="Rhea" id="RHEA:48228"/>
        <dbReference type="Rhea" id="RHEA-COMP:14681"/>
        <dbReference type="Rhea" id="RHEA-COMP:14684"/>
        <dbReference type="ChEBI" id="CHEBI:15378"/>
        <dbReference type="ChEBI" id="CHEBI:136912"/>
        <dbReference type="ChEBI" id="CHEBI:140656"/>
        <dbReference type="ChEBI" id="CHEBI:140657"/>
        <dbReference type="ChEBI" id="CHEBI:140660"/>
        <dbReference type="EC" id="2.3.1.269"/>
    </reaction>
</comment>
<accession>A0A1I2ENM9</accession>
<reference evidence="12" key="1">
    <citation type="submission" date="2016-10" db="EMBL/GenBank/DDBJ databases">
        <authorList>
            <person name="Varghese N."/>
            <person name="Submissions S."/>
        </authorList>
    </citation>
    <scope>NUCLEOTIDE SEQUENCE [LARGE SCALE GENOMIC DNA]</scope>
    <source>
        <strain evidence="12">DSM 27981</strain>
    </source>
</reference>
<evidence type="ECO:0000256" key="7">
    <source>
        <dbReference type="ARBA" id="ARBA00023136"/>
    </source>
</evidence>
<dbReference type="RefSeq" id="WP_092939847.1">
    <property type="nucleotide sequence ID" value="NZ_FONX01000008.1"/>
</dbReference>
<dbReference type="CDD" id="cd07571">
    <property type="entry name" value="ALP_N-acyl_transferase"/>
    <property type="match status" value="1"/>
</dbReference>
<feature type="transmembrane region" description="Helical" evidence="9">
    <location>
        <begin position="143"/>
        <end position="163"/>
    </location>
</feature>
<feature type="transmembrane region" description="Helical" evidence="9">
    <location>
        <begin position="514"/>
        <end position="534"/>
    </location>
</feature>
<dbReference type="Gene3D" id="3.60.110.10">
    <property type="entry name" value="Carbon-nitrogen hydrolase"/>
    <property type="match status" value="1"/>
</dbReference>
<dbReference type="GO" id="GO:0005886">
    <property type="term" value="C:plasma membrane"/>
    <property type="evidence" value="ECO:0007669"/>
    <property type="project" value="UniProtKB-SubCell"/>
</dbReference>
<keyword evidence="11" id="KW-0449">Lipoprotein</keyword>
<evidence type="ECO:0000256" key="2">
    <source>
        <dbReference type="ARBA" id="ARBA00010065"/>
    </source>
</evidence>
<evidence type="ECO:0000313" key="12">
    <source>
        <dbReference type="Proteomes" id="UP000199119"/>
    </source>
</evidence>
<keyword evidence="12" id="KW-1185">Reference proteome</keyword>
<comment type="function">
    <text evidence="9">Catalyzes the phospholipid dependent N-acylation of the N-terminal cysteine of apolipoprotein, the last step in lipoprotein maturation.</text>
</comment>
<feature type="transmembrane region" description="Helical" evidence="9">
    <location>
        <begin position="183"/>
        <end position="207"/>
    </location>
</feature>
<dbReference type="OrthoDB" id="9804277at2"/>
<evidence type="ECO:0000259" key="10">
    <source>
        <dbReference type="PROSITE" id="PS50263"/>
    </source>
</evidence>
<dbReference type="GO" id="GO:0042158">
    <property type="term" value="P:lipoprotein biosynthetic process"/>
    <property type="evidence" value="ECO:0007669"/>
    <property type="project" value="UniProtKB-UniRule"/>
</dbReference>
<dbReference type="SUPFAM" id="SSF56317">
    <property type="entry name" value="Carbon-nitrogen hydrolase"/>
    <property type="match status" value="1"/>
</dbReference>
<evidence type="ECO:0000256" key="8">
    <source>
        <dbReference type="ARBA" id="ARBA00023315"/>
    </source>
</evidence>
<dbReference type="PANTHER" id="PTHR38686:SF1">
    <property type="entry name" value="APOLIPOPROTEIN N-ACYLTRANSFERASE"/>
    <property type="match status" value="1"/>
</dbReference>
<keyword evidence="3 9" id="KW-1003">Cell membrane</keyword>
<evidence type="ECO:0000256" key="3">
    <source>
        <dbReference type="ARBA" id="ARBA00022475"/>
    </source>
</evidence>
<name>A0A1I2ENM9_9BURK</name>
<keyword evidence="4 9" id="KW-0808">Transferase</keyword>
<evidence type="ECO:0000256" key="1">
    <source>
        <dbReference type="ARBA" id="ARBA00004651"/>
    </source>
</evidence>
<dbReference type="Pfam" id="PF00795">
    <property type="entry name" value="CN_hydrolase"/>
    <property type="match status" value="1"/>
</dbReference>
<dbReference type="EMBL" id="FONX01000008">
    <property type="protein sequence ID" value="SFE94714.1"/>
    <property type="molecule type" value="Genomic_DNA"/>
</dbReference>
<feature type="domain" description="CN hydrolase" evidence="10">
    <location>
        <begin position="257"/>
        <end position="499"/>
    </location>
</feature>
<keyword evidence="6 9" id="KW-1133">Transmembrane helix</keyword>
<proteinExistence type="inferred from homology"/>
<evidence type="ECO:0000256" key="6">
    <source>
        <dbReference type="ARBA" id="ARBA00022989"/>
    </source>
</evidence>
<dbReference type="NCBIfam" id="TIGR00546">
    <property type="entry name" value="lnt"/>
    <property type="match status" value="1"/>
</dbReference>
<dbReference type="InterPro" id="IPR003010">
    <property type="entry name" value="C-N_Hydrolase"/>
</dbReference>
<protein>
    <recommendedName>
        <fullName evidence="9">Apolipoprotein N-acyltransferase</fullName>
        <shortName evidence="9">ALP N-acyltransferase</shortName>
        <ecNumber evidence="9">2.3.1.269</ecNumber>
    </recommendedName>
</protein>
<keyword evidence="8 9" id="KW-0012">Acyltransferase</keyword>
<dbReference type="GO" id="GO:0016410">
    <property type="term" value="F:N-acyltransferase activity"/>
    <property type="evidence" value="ECO:0007669"/>
    <property type="project" value="UniProtKB-UniRule"/>
</dbReference>
<dbReference type="InterPro" id="IPR045378">
    <property type="entry name" value="LNT_N"/>
</dbReference>
<keyword evidence="5 9" id="KW-0812">Transmembrane</keyword>
<feature type="transmembrane region" description="Helical" evidence="9">
    <location>
        <begin position="28"/>
        <end position="49"/>
    </location>
</feature>
<keyword evidence="7 9" id="KW-0472">Membrane</keyword>
<evidence type="ECO:0000256" key="9">
    <source>
        <dbReference type="HAMAP-Rule" id="MF_01148"/>
    </source>
</evidence>
<dbReference type="InterPro" id="IPR004563">
    <property type="entry name" value="Apolipo_AcylTrfase"/>
</dbReference>
<dbReference type="InterPro" id="IPR036526">
    <property type="entry name" value="C-N_Hydrolase_sf"/>
</dbReference>
<dbReference type="STRING" id="1177982.SAMN04489711_10813"/>
<evidence type="ECO:0000313" key="11">
    <source>
        <dbReference type="EMBL" id="SFE94714.1"/>
    </source>
</evidence>
<dbReference type="AlphaFoldDB" id="A0A1I2ENM9"/>
<dbReference type="Pfam" id="PF20154">
    <property type="entry name" value="LNT_N"/>
    <property type="match status" value="1"/>
</dbReference>
<feature type="transmembrane region" description="Helical" evidence="9">
    <location>
        <begin position="79"/>
        <end position="99"/>
    </location>
</feature>
<gene>
    <name evidence="9" type="primary">lnt</name>
    <name evidence="11" type="ORF">SAMN04489711_10813</name>
</gene>